<dbReference type="InterPro" id="IPR051599">
    <property type="entry name" value="Cell_Envelope_Assoc"/>
</dbReference>
<protein>
    <recommendedName>
        <fullName evidence="2">DUF218 domain-containing protein</fullName>
    </recommendedName>
</protein>
<feature type="domain" description="DUF218" evidence="2">
    <location>
        <begin position="142"/>
        <end position="274"/>
    </location>
</feature>
<dbReference type="Proteomes" id="UP001501035">
    <property type="component" value="Unassembled WGS sequence"/>
</dbReference>
<reference evidence="3 4" key="1">
    <citation type="journal article" date="2019" name="Int. J. Syst. Evol. Microbiol.">
        <title>The Global Catalogue of Microorganisms (GCM) 10K type strain sequencing project: providing services to taxonomists for standard genome sequencing and annotation.</title>
        <authorList>
            <consortium name="The Broad Institute Genomics Platform"/>
            <consortium name="The Broad Institute Genome Sequencing Center for Infectious Disease"/>
            <person name="Wu L."/>
            <person name="Ma J."/>
        </authorList>
    </citation>
    <scope>NUCLEOTIDE SEQUENCE [LARGE SCALE GENOMIC DNA]</scope>
    <source>
        <strain evidence="3 4">JCM 14234</strain>
    </source>
</reference>
<feature type="signal peptide" evidence="1">
    <location>
        <begin position="1"/>
        <end position="21"/>
    </location>
</feature>
<proteinExistence type="predicted"/>
<dbReference type="CDD" id="cd06259">
    <property type="entry name" value="YdcF-like"/>
    <property type="match status" value="1"/>
</dbReference>
<feature type="chain" id="PRO_5045154891" description="DUF218 domain-containing protein" evidence="1">
    <location>
        <begin position="22"/>
        <end position="334"/>
    </location>
</feature>
<accession>A0ABN3YBT0</accession>
<dbReference type="PANTHER" id="PTHR30336:SF4">
    <property type="entry name" value="ENVELOPE BIOGENESIS FACTOR ELYC"/>
    <property type="match status" value="1"/>
</dbReference>
<evidence type="ECO:0000259" key="2">
    <source>
        <dbReference type="Pfam" id="PF02698"/>
    </source>
</evidence>
<dbReference type="Pfam" id="PF02698">
    <property type="entry name" value="DUF218"/>
    <property type="match status" value="1"/>
</dbReference>
<comment type="caution">
    <text evidence="3">The sequence shown here is derived from an EMBL/GenBank/DDBJ whole genome shotgun (WGS) entry which is preliminary data.</text>
</comment>
<dbReference type="RefSeq" id="WP_414651858.1">
    <property type="nucleotide sequence ID" value="NZ_BAAAVS010000002.1"/>
</dbReference>
<evidence type="ECO:0000313" key="4">
    <source>
        <dbReference type="Proteomes" id="UP001501035"/>
    </source>
</evidence>
<dbReference type="EMBL" id="BAAAVS010000002">
    <property type="protein sequence ID" value="GAA3025050.1"/>
    <property type="molecule type" value="Genomic_DNA"/>
</dbReference>
<dbReference type="PANTHER" id="PTHR30336">
    <property type="entry name" value="INNER MEMBRANE PROTEIN, PROBABLE PERMEASE"/>
    <property type="match status" value="1"/>
</dbReference>
<evidence type="ECO:0000256" key="1">
    <source>
        <dbReference type="SAM" id="SignalP"/>
    </source>
</evidence>
<dbReference type="InterPro" id="IPR014729">
    <property type="entry name" value="Rossmann-like_a/b/a_fold"/>
</dbReference>
<dbReference type="InterPro" id="IPR003848">
    <property type="entry name" value="DUF218"/>
</dbReference>
<dbReference type="Gene3D" id="3.40.50.620">
    <property type="entry name" value="HUPs"/>
    <property type="match status" value="1"/>
</dbReference>
<gene>
    <name evidence="3" type="ORF">GCM10010528_03720</name>
</gene>
<evidence type="ECO:0000313" key="3">
    <source>
        <dbReference type="EMBL" id="GAA3025050.1"/>
    </source>
</evidence>
<sequence>MNSVKKRVAVGLMALSVAATGGTVLGSMPNGSPGIVRTADAVDAPGLYNSAQKKFAARDITGGLADIKSMLALTANDPDALALQAIWSDQEADSATRDAALQKLGMVRASAATQARGLVDGVTSAAAIVPSTSPVSAPAGSAIVVLGYGLRPNGTMAPELVKRLEAGLNEAQMSPQTPIFVTGGVPKKGITEAAAMKKWLVSKGIEESRITTEDKSTSTVSNAQNTTELLRARGISQIVLITSPNHIRRGAANFAGAGTKVVGTVTTPTELSQYSKPLTGASVAGIRYEATRSASIPVSKGAADMLPDTGPGIIGDLADKLVKELMKSGSSGQK</sequence>
<keyword evidence="1" id="KW-0732">Signal</keyword>
<keyword evidence="4" id="KW-1185">Reference proteome</keyword>
<organism evidence="3 4">
    <name type="scientific">Gordonia defluvii</name>
    <dbReference type="NCBI Taxonomy" id="283718"/>
    <lineage>
        <taxon>Bacteria</taxon>
        <taxon>Bacillati</taxon>
        <taxon>Actinomycetota</taxon>
        <taxon>Actinomycetes</taxon>
        <taxon>Mycobacteriales</taxon>
        <taxon>Gordoniaceae</taxon>
        <taxon>Gordonia</taxon>
    </lineage>
</organism>
<name>A0ABN3YBT0_9ACTN</name>